<dbReference type="Proteomes" id="UP000198598">
    <property type="component" value="Unassembled WGS sequence"/>
</dbReference>
<evidence type="ECO:0000256" key="4">
    <source>
        <dbReference type="SAM" id="SignalP"/>
    </source>
</evidence>
<dbReference type="OrthoDB" id="9807797at2"/>
<dbReference type="InterPro" id="IPR044665">
    <property type="entry name" value="E_coli_cyclophilin_A-like"/>
</dbReference>
<dbReference type="SUPFAM" id="SSF50891">
    <property type="entry name" value="Cyclophilin-like"/>
    <property type="match status" value="1"/>
</dbReference>
<dbReference type="CDD" id="cd00317">
    <property type="entry name" value="cyclophilin"/>
    <property type="match status" value="1"/>
</dbReference>
<feature type="chain" id="PRO_5011492515" description="peptidylprolyl isomerase" evidence="4">
    <location>
        <begin position="21"/>
        <end position="200"/>
    </location>
</feature>
<dbReference type="PANTHER" id="PTHR43246">
    <property type="entry name" value="PEPTIDYL-PROLYL CIS-TRANS ISOMERASE CYP38, CHLOROPLASTIC"/>
    <property type="match status" value="1"/>
</dbReference>
<evidence type="ECO:0000256" key="3">
    <source>
        <dbReference type="ARBA" id="ARBA00023235"/>
    </source>
</evidence>
<name>A0A1I1REE3_9BACT</name>
<proteinExistence type="predicted"/>
<evidence type="ECO:0000256" key="1">
    <source>
        <dbReference type="ARBA" id="ARBA00013194"/>
    </source>
</evidence>
<protein>
    <recommendedName>
        <fullName evidence="1">peptidylprolyl isomerase</fullName>
        <ecNumber evidence="1">5.2.1.8</ecNumber>
    </recommendedName>
</protein>
<dbReference type="GO" id="GO:0003755">
    <property type="term" value="F:peptidyl-prolyl cis-trans isomerase activity"/>
    <property type="evidence" value="ECO:0007669"/>
    <property type="project" value="UniProtKB-KW"/>
</dbReference>
<accession>A0A1I1REE3</accession>
<dbReference type="PROSITE" id="PS50072">
    <property type="entry name" value="CSA_PPIASE_2"/>
    <property type="match status" value="1"/>
</dbReference>
<dbReference type="InterPro" id="IPR029000">
    <property type="entry name" value="Cyclophilin-like_dom_sf"/>
</dbReference>
<evidence type="ECO:0000313" key="6">
    <source>
        <dbReference type="EMBL" id="SFD32612.1"/>
    </source>
</evidence>
<reference evidence="6 7" key="1">
    <citation type="submission" date="2016-10" db="EMBL/GenBank/DDBJ databases">
        <authorList>
            <person name="de Groot N.N."/>
        </authorList>
    </citation>
    <scope>NUCLEOTIDE SEQUENCE [LARGE SCALE GENOMIC DNA]</scope>
    <source>
        <strain evidence="6 7">DSM 26130</strain>
    </source>
</reference>
<dbReference type="AlphaFoldDB" id="A0A1I1REE3"/>
<sequence length="200" mass="21734">MRYLVLCTLLFVKLGSIATAQQVEIETEAGPIIIKLDPEKAPGTVANFLRYVKEKRYDGATFYRVVRLDNQATSPVKIEVIQGGLGTDSTRMFPPIAQETTQKTGLKHLDGTLSMARGLPASGASEFFICINAQPELDFGGKRNPDGQGFAAFGQVVSGMDVVRKIQAGETGQPGPTNAYSNPLQLLKKPVRIRTVRQIP</sequence>
<feature type="domain" description="PPIase cyclophilin-type" evidence="5">
    <location>
        <begin position="26"/>
        <end position="198"/>
    </location>
</feature>
<dbReference type="STRING" id="662367.SAMN05216167_104362"/>
<dbReference type="EMBL" id="FOLQ01000004">
    <property type="protein sequence ID" value="SFD32612.1"/>
    <property type="molecule type" value="Genomic_DNA"/>
</dbReference>
<keyword evidence="2" id="KW-0697">Rotamase</keyword>
<feature type="signal peptide" evidence="4">
    <location>
        <begin position="1"/>
        <end position="20"/>
    </location>
</feature>
<dbReference type="Pfam" id="PF00160">
    <property type="entry name" value="Pro_isomerase"/>
    <property type="match status" value="1"/>
</dbReference>
<dbReference type="Gene3D" id="2.40.100.10">
    <property type="entry name" value="Cyclophilin-like"/>
    <property type="match status" value="1"/>
</dbReference>
<dbReference type="EC" id="5.2.1.8" evidence="1"/>
<keyword evidence="3 6" id="KW-0413">Isomerase</keyword>
<evidence type="ECO:0000313" key="7">
    <source>
        <dbReference type="Proteomes" id="UP000198598"/>
    </source>
</evidence>
<evidence type="ECO:0000256" key="2">
    <source>
        <dbReference type="ARBA" id="ARBA00023110"/>
    </source>
</evidence>
<dbReference type="RefSeq" id="WP_093826954.1">
    <property type="nucleotide sequence ID" value="NZ_FOLQ01000004.1"/>
</dbReference>
<evidence type="ECO:0000259" key="5">
    <source>
        <dbReference type="PROSITE" id="PS50072"/>
    </source>
</evidence>
<gene>
    <name evidence="6" type="ORF">SAMN05216167_104362</name>
</gene>
<dbReference type="InterPro" id="IPR002130">
    <property type="entry name" value="Cyclophilin-type_PPIase_dom"/>
</dbReference>
<keyword evidence="7" id="KW-1185">Reference proteome</keyword>
<keyword evidence="4" id="KW-0732">Signal</keyword>
<organism evidence="6 7">
    <name type="scientific">Spirosoma endophyticum</name>
    <dbReference type="NCBI Taxonomy" id="662367"/>
    <lineage>
        <taxon>Bacteria</taxon>
        <taxon>Pseudomonadati</taxon>
        <taxon>Bacteroidota</taxon>
        <taxon>Cytophagia</taxon>
        <taxon>Cytophagales</taxon>
        <taxon>Cytophagaceae</taxon>
        <taxon>Spirosoma</taxon>
    </lineage>
</organism>